<accession>G7Y8Q8</accession>
<dbReference type="AlphaFoldDB" id="G7Y8Q8"/>
<keyword evidence="2" id="KW-1185">Reference proteome</keyword>
<evidence type="ECO:0000313" key="1">
    <source>
        <dbReference type="EMBL" id="GAA49343.1"/>
    </source>
</evidence>
<keyword evidence="1" id="KW-0067">ATP-binding</keyword>
<reference key="2">
    <citation type="submission" date="2011-10" db="EMBL/GenBank/DDBJ databases">
        <title>The genome and transcriptome sequence of Clonorchis sinensis provide insights into the carcinogenic liver fluke.</title>
        <authorList>
            <person name="Wang X."/>
            <person name="Huang Y."/>
            <person name="Chen W."/>
            <person name="Liu H."/>
            <person name="Guo L."/>
            <person name="Chen Y."/>
            <person name="Luo F."/>
            <person name="Zhou W."/>
            <person name="Sun J."/>
            <person name="Mao Q."/>
            <person name="Liang P."/>
            <person name="Zhou C."/>
            <person name="Tian Y."/>
            <person name="Men J."/>
            <person name="Lv X."/>
            <person name="Huang L."/>
            <person name="Zhou J."/>
            <person name="Hu Y."/>
            <person name="Li R."/>
            <person name="Zhang F."/>
            <person name="Lei H."/>
            <person name="Li X."/>
            <person name="Hu X."/>
            <person name="Liang C."/>
            <person name="Xu J."/>
            <person name="Wu Z."/>
            <person name="Yu X."/>
        </authorList>
    </citation>
    <scope>NUCLEOTIDE SEQUENCE</scope>
    <source>
        <strain>Henan</strain>
    </source>
</reference>
<gene>
    <name evidence="1" type="ORF">CLF_102905</name>
</gene>
<dbReference type="GO" id="GO:0005524">
    <property type="term" value="F:ATP binding"/>
    <property type="evidence" value="ECO:0007669"/>
    <property type="project" value="UniProtKB-KW"/>
</dbReference>
<evidence type="ECO:0000313" key="2">
    <source>
        <dbReference type="Proteomes" id="UP000008909"/>
    </source>
</evidence>
<keyword evidence="1" id="KW-0547">Nucleotide-binding</keyword>
<reference evidence="1" key="1">
    <citation type="journal article" date="2011" name="Genome Biol.">
        <title>The draft genome of the carcinogenic human liver fluke Clonorchis sinensis.</title>
        <authorList>
            <person name="Wang X."/>
            <person name="Chen W."/>
            <person name="Huang Y."/>
            <person name="Sun J."/>
            <person name="Men J."/>
            <person name="Liu H."/>
            <person name="Luo F."/>
            <person name="Guo L."/>
            <person name="Lv X."/>
            <person name="Deng C."/>
            <person name="Zhou C."/>
            <person name="Fan Y."/>
            <person name="Li X."/>
            <person name="Huang L."/>
            <person name="Hu Y."/>
            <person name="Liang C."/>
            <person name="Hu X."/>
            <person name="Xu J."/>
            <person name="Yu X."/>
        </authorList>
    </citation>
    <scope>NUCLEOTIDE SEQUENCE [LARGE SCALE GENOMIC DNA]</scope>
    <source>
        <strain evidence="1">Henan</strain>
    </source>
</reference>
<name>G7Y8Q8_CLOSI</name>
<protein>
    <submittedName>
        <fullName evidence="1">ATP-binding cassette transporter</fullName>
    </submittedName>
</protein>
<dbReference type="EMBL" id="DF142952">
    <property type="protein sequence ID" value="GAA49343.1"/>
    <property type="molecule type" value="Genomic_DNA"/>
</dbReference>
<sequence length="525" mass="57907">MAGSVSVTRKLPYNSMGYGGAQTVIPRKDLIAARKAIPATSDYDGASRSLKHRIIRSLKNDRERWWISKSQELEKAFAAGNSSALFQLIRSTEPSGPEWNTDTNPPSATEIQRDMAPGPDGLHHALFKGGGEVLVNSLTTILQDPLIHLSAPVRNLGNMEEMRTPTGTANPYFGMQFVTVRQWWKGGRQWFTDVTVNVCLPVLGFEAKHSGRTKDVILIERVQRAATKMVAGLKSMDYETRLVVLDLFPLEYRRLRGDLILTYALFEQGLANRFFTVDPENTRRGHGPGGCDDVLSSRALLDDFGQRRCKLCTRFGKPEIRLKSPRRSKATYRQEMRDTGAGGQFLERLISLAVSVYGRFSGTSSSDLRIRSSVSRATFGSTLIPTAFDGVKLEALISHSLEDPLRLPSPHPPQEVKPSTLPLSWISLAVSVYGRFSGTSSSDLRIRSSVSRATFGSTLIPTAFDGVKLEALISHSLEDPLRLPSPHPPQEGAIVGYTPDLLEGLLYGDSAIRGLVCGICREEYD</sequence>
<organism evidence="1 2">
    <name type="scientific">Clonorchis sinensis</name>
    <name type="common">Chinese liver fluke</name>
    <dbReference type="NCBI Taxonomy" id="79923"/>
    <lineage>
        <taxon>Eukaryota</taxon>
        <taxon>Metazoa</taxon>
        <taxon>Spiralia</taxon>
        <taxon>Lophotrochozoa</taxon>
        <taxon>Platyhelminthes</taxon>
        <taxon>Trematoda</taxon>
        <taxon>Digenea</taxon>
        <taxon>Opisthorchiida</taxon>
        <taxon>Opisthorchiata</taxon>
        <taxon>Opisthorchiidae</taxon>
        <taxon>Clonorchis</taxon>
    </lineage>
</organism>
<proteinExistence type="predicted"/>
<dbReference type="Proteomes" id="UP000008909">
    <property type="component" value="Unassembled WGS sequence"/>
</dbReference>